<evidence type="ECO:0000313" key="4">
    <source>
        <dbReference type="Proteomes" id="UP000064967"/>
    </source>
</evidence>
<sequence length="407" mass="39869">MTMPADRERDRRSLQDLAKMAQMTPPPPSVSSTGVQRAGEATKDDSGIVDLAMASVADPGAEARAKTTPLASEGLFDDVGPASMPPAPMSAKQPVPTIPPAPLSMKPVSIREAAPASVPAPVSVPAPISSAPLSGPALASVAAPLSAPSSPVLASASYDKIVPKKKGNGATVGIVIGILALGAAAAGTFFMMKSRQDVAASAPVVAMKDTAATTKAAPADPTPAPVETATAAPADTLDPSTLPAAETAKAKSAPAKGGAAKVASAKAEKQEDAKISQKDLPTSPSGPAGALGDEMRKAVGDKGEAAPAAAAAGPQFAAGSVPQKPSQGAITGAIGAVLPEARGCLGPDDPISKATITFASGGNAQSVKVSGGAAGKPAEACITAALMKAKVAPFAEATYTAPVTVRH</sequence>
<keyword evidence="2" id="KW-0472">Membrane</keyword>
<feature type="compositionally biased region" description="Basic and acidic residues" evidence="1">
    <location>
        <begin position="266"/>
        <end position="277"/>
    </location>
</feature>
<keyword evidence="4" id="KW-1185">Reference proteome</keyword>
<feature type="compositionally biased region" description="Basic and acidic residues" evidence="1">
    <location>
        <begin position="1"/>
        <end position="14"/>
    </location>
</feature>
<dbReference type="OrthoDB" id="5526430at2"/>
<accession>A0A0K1QH38</accession>
<dbReference type="KEGG" id="llu:AKJ09_11403"/>
<feature type="region of interest" description="Disordered" evidence="1">
    <location>
        <begin position="213"/>
        <end position="306"/>
    </location>
</feature>
<proteinExistence type="predicted"/>
<feature type="transmembrane region" description="Helical" evidence="2">
    <location>
        <begin position="170"/>
        <end position="192"/>
    </location>
</feature>
<feature type="region of interest" description="Disordered" evidence="1">
    <location>
        <begin position="1"/>
        <end position="46"/>
    </location>
</feature>
<dbReference type="Proteomes" id="UP000064967">
    <property type="component" value="Chromosome"/>
</dbReference>
<organism evidence="3 4">
    <name type="scientific">Labilithrix luteola</name>
    <dbReference type="NCBI Taxonomy" id="1391654"/>
    <lineage>
        <taxon>Bacteria</taxon>
        <taxon>Pseudomonadati</taxon>
        <taxon>Myxococcota</taxon>
        <taxon>Polyangia</taxon>
        <taxon>Polyangiales</taxon>
        <taxon>Labilitrichaceae</taxon>
        <taxon>Labilithrix</taxon>
    </lineage>
</organism>
<evidence type="ECO:0000256" key="1">
    <source>
        <dbReference type="SAM" id="MobiDB-lite"/>
    </source>
</evidence>
<feature type="compositionally biased region" description="Low complexity" evidence="1">
    <location>
        <begin position="213"/>
        <end position="265"/>
    </location>
</feature>
<evidence type="ECO:0000256" key="2">
    <source>
        <dbReference type="SAM" id="Phobius"/>
    </source>
</evidence>
<gene>
    <name evidence="3" type="ORF">AKJ09_11403</name>
</gene>
<name>A0A0K1QH38_9BACT</name>
<reference evidence="3 4" key="1">
    <citation type="submission" date="2015-08" db="EMBL/GenBank/DDBJ databases">
        <authorList>
            <person name="Babu N.S."/>
            <person name="Beckwith C.J."/>
            <person name="Beseler K.G."/>
            <person name="Brison A."/>
            <person name="Carone J.V."/>
            <person name="Caskin T.P."/>
            <person name="Diamond M."/>
            <person name="Durham M.E."/>
            <person name="Foxe J.M."/>
            <person name="Go M."/>
            <person name="Henderson B.A."/>
            <person name="Jones I.B."/>
            <person name="McGettigan J.A."/>
            <person name="Micheletti S.J."/>
            <person name="Nasrallah M.E."/>
            <person name="Ortiz D."/>
            <person name="Piller C.R."/>
            <person name="Privatt S.R."/>
            <person name="Schneider S.L."/>
            <person name="Sharp S."/>
            <person name="Smith T.C."/>
            <person name="Stanton J.D."/>
            <person name="Ullery H.E."/>
            <person name="Wilson R.J."/>
            <person name="Serrano M.G."/>
            <person name="Buck G."/>
            <person name="Lee V."/>
            <person name="Wang Y."/>
            <person name="Carvalho R."/>
            <person name="Voegtly L."/>
            <person name="Shi R."/>
            <person name="Duckworth R."/>
            <person name="Johnson A."/>
            <person name="Loviza R."/>
            <person name="Walstead R."/>
            <person name="Shah Z."/>
            <person name="Kiflezghi M."/>
            <person name="Wade K."/>
            <person name="Ball S.L."/>
            <person name="Bradley K.W."/>
            <person name="Asai D.J."/>
            <person name="Bowman C.A."/>
            <person name="Russell D.A."/>
            <person name="Pope W.H."/>
            <person name="Jacobs-Sera D."/>
            <person name="Hendrix R.W."/>
            <person name="Hatfull G.F."/>
        </authorList>
    </citation>
    <scope>NUCLEOTIDE SEQUENCE [LARGE SCALE GENOMIC DNA]</scope>
    <source>
        <strain evidence="3 4">DSM 27648</strain>
    </source>
</reference>
<dbReference type="AlphaFoldDB" id="A0A0K1QH38"/>
<protein>
    <submittedName>
        <fullName evidence="3">Alginate regulatory protein AlgP</fullName>
    </submittedName>
</protein>
<dbReference type="RefSeq" id="WP_146655307.1">
    <property type="nucleotide sequence ID" value="NZ_CP012333.1"/>
</dbReference>
<evidence type="ECO:0000313" key="3">
    <source>
        <dbReference type="EMBL" id="AKV04740.1"/>
    </source>
</evidence>
<keyword evidence="2" id="KW-1133">Transmembrane helix</keyword>
<keyword evidence="2" id="KW-0812">Transmembrane</keyword>
<feature type="compositionally biased region" description="Basic and acidic residues" evidence="1">
    <location>
        <begin position="293"/>
        <end position="304"/>
    </location>
</feature>
<dbReference type="EMBL" id="CP012333">
    <property type="protein sequence ID" value="AKV04740.1"/>
    <property type="molecule type" value="Genomic_DNA"/>
</dbReference>